<evidence type="ECO:0000313" key="6">
    <source>
        <dbReference type="EMBL" id="ACO14953.1"/>
    </source>
</evidence>
<feature type="chain" id="PRO_5002907742" evidence="3">
    <location>
        <begin position="17"/>
        <end position="321"/>
    </location>
</feature>
<dbReference type="EMBL" id="BT080529">
    <property type="protein sequence ID" value="ACO14953.1"/>
    <property type="molecule type" value="mRNA"/>
</dbReference>
<dbReference type="InterPro" id="IPR010483">
    <property type="entry name" value="Alpha_2_MRAP_C"/>
</dbReference>
<evidence type="ECO:0000259" key="4">
    <source>
        <dbReference type="Pfam" id="PF06400"/>
    </source>
</evidence>
<dbReference type="GO" id="GO:0048019">
    <property type="term" value="F:receptor antagonist activity"/>
    <property type="evidence" value="ECO:0007669"/>
    <property type="project" value="InterPro"/>
</dbReference>
<reference evidence="6" key="1">
    <citation type="submission" date="2009-03" db="EMBL/GenBank/DDBJ databases">
        <title>Caligus clemensi ESTs and full-length cDNAs.</title>
        <authorList>
            <person name="Yasuike M."/>
            <person name="von Schalburg K."/>
            <person name="Cooper G."/>
            <person name="Leong J."/>
            <person name="Jones S.R.M."/>
            <person name="Koop B.F."/>
        </authorList>
    </citation>
    <scope>NUCLEOTIDE SEQUENCE</scope>
    <source>
        <tissue evidence="6">Whole</tissue>
    </source>
</reference>
<organism evidence="6">
    <name type="scientific">Caligus clemensi</name>
    <name type="common">Sea louse</name>
    <dbReference type="NCBI Taxonomy" id="344056"/>
    <lineage>
        <taxon>Eukaryota</taxon>
        <taxon>Metazoa</taxon>
        <taxon>Ecdysozoa</taxon>
        <taxon>Arthropoda</taxon>
        <taxon>Crustacea</taxon>
        <taxon>Multicrustacea</taxon>
        <taxon>Hexanauplia</taxon>
        <taxon>Copepoda</taxon>
        <taxon>Siphonostomatoida</taxon>
        <taxon>Caligidae</taxon>
        <taxon>Caligus</taxon>
    </lineage>
</organism>
<dbReference type="GO" id="GO:0050750">
    <property type="term" value="F:low-density lipoprotein particle receptor binding"/>
    <property type="evidence" value="ECO:0007669"/>
    <property type="project" value="InterPro"/>
</dbReference>
<evidence type="ECO:0000256" key="1">
    <source>
        <dbReference type="SAM" id="Coils"/>
    </source>
</evidence>
<dbReference type="Gene3D" id="1.20.81.10">
    <property type="entry name" value="RAP domain"/>
    <property type="match status" value="3"/>
</dbReference>
<dbReference type="GO" id="GO:0048259">
    <property type="term" value="P:regulation of receptor-mediated endocytosis"/>
    <property type="evidence" value="ECO:0007669"/>
    <property type="project" value="TreeGrafter"/>
</dbReference>
<dbReference type="AlphaFoldDB" id="C1C100"/>
<dbReference type="InterPro" id="IPR038003">
    <property type="entry name" value="A2-macroglobuin_RAP"/>
</dbReference>
<dbReference type="Pfam" id="PF06400">
    <property type="entry name" value="Alpha-2-MRAP_N"/>
    <property type="match status" value="1"/>
</dbReference>
<dbReference type="GO" id="GO:0008201">
    <property type="term" value="F:heparin binding"/>
    <property type="evidence" value="ECO:0007669"/>
    <property type="project" value="InterPro"/>
</dbReference>
<proteinExistence type="evidence at transcript level"/>
<dbReference type="SUPFAM" id="SSF47045">
    <property type="entry name" value="RAP domain-like"/>
    <property type="match status" value="3"/>
</dbReference>
<name>C1C100_CALCM</name>
<feature type="domain" description="Alpha-2-macroglobulin RAP C-terminal" evidence="5">
    <location>
        <begin position="123"/>
        <end position="321"/>
    </location>
</feature>
<keyword evidence="6" id="KW-0675">Receptor</keyword>
<keyword evidence="3" id="KW-0732">Signal</keyword>
<protein>
    <submittedName>
        <fullName evidence="6">Alpha-2-macroglobulin receptor-associated protein</fullName>
    </submittedName>
</protein>
<dbReference type="GO" id="GO:0005783">
    <property type="term" value="C:endoplasmic reticulum"/>
    <property type="evidence" value="ECO:0007669"/>
    <property type="project" value="InterPro"/>
</dbReference>
<dbReference type="PANTHER" id="PTHR16560:SF2">
    <property type="entry name" value="ALPHA-2-MACROGLOBULIN RECEPTOR-ASSOCIATED PROTEIN"/>
    <property type="match status" value="1"/>
</dbReference>
<evidence type="ECO:0000259" key="5">
    <source>
        <dbReference type="Pfam" id="PF06401"/>
    </source>
</evidence>
<feature type="signal peptide" evidence="3">
    <location>
        <begin position="1"/>
        <end position="16"/>
    </location>
</feature>
<feature type="coiled-coil region" evidence="1">
    <location>
        <begin position="254"/>
        <end position="316"/>
    </location>
</feature>
<gene>
    <name evidence="6" type="primary">AMRP</name>
</gene>
<dbReference type="Pfam" id="PF06401">
    <property type="entry name" value="Alpha-2-MRAP_C"/>
    <property type="match status" value="1"/>
</dbReference>
<dbReference type="InterPro" id="IPR036744">
    <property type="entry name" value="RAP_sf"/>
</dbReference>
<dbReference type="InterPro" id="IPR009066">
    <property type="entry name" value="MG_RAP_rcpt_1"/>
</dbReference>
<feature type="domain" description="Alpha-2-macroglobulin receptor-associated protein" evidence="4">
    <location>
        <begin position="20"/>
        <end position="107"/>
    </location>
</feature>
<keyword evidence="1" id="KW-0175">Coiled coil</keyword>
<evidence type="ECO:0000256" key="2">
    <source>
        <dbReference type="SAM" id="MobiDB-lite"/>
    </source>
</evidence>
<feature type="coiled-coil region" evidence="1">
    <location>
        <begin position="138"/>
        <end position="172"/>
    </location>
</feature>
<dbReference type="PANTHER" id="PTHR16560">
    <property type="entry name" value="ALPHA-2-MACROGLOBULIN RECEPTOR-ASSOCIATED PROTEIN"/>
    <property type="match status" value="1"/>
</dbReference>
<sequence length="321" mass="37623">MKVTFFPLLIAMVVSGEESSLSYSNLESPFRMTKLNLLWEKVRRSQHLRHDSKMKAFYNALRLQEKEELALKKLKAEGKDKEGSFEDVVRKKFKNILEEFSLRHLSENEVRANTQKSKSDGPFGDKKLVKLWDKARNLGLKDEELHAFKAELRQYEEETKEYESLLKEAHSESLKSSNSIHSEEESQLSSHLADKRRQLKANLEALQMTLINSVPALDEEFSHPEVQDLWRFALDGNFSTDELEGLVKKELRVYEKRLNKVKHLEEELKLVDERHGGKYNEFHDASEGRKILDNKLKKHAEAIDELRKQIKHLILTRHFEL</sequence>
<accession>C1C100</accession>
<evidence type="ECO:0000256" key="3">
    <source>
        <dbReference type="SAM" id="SignalP"/>
    </source>
</evidence>
<feature type="region of interest" description="Disordered" evidence="2">
    <location>
        <begin position="173"/>
        <end position="193"/>
    </location>
</feature>